<organism evidence="2 3">
    <name type="scientific">Salipiger marinus</name>
    <dbReference type="NCBI Taxonomy" id="555512"/>
    <lineage>
        <taxon>Bacteria</taxon>
        <taxon>Pseudomonadati</taxon>
        <taxon>Pseudomonadota</taxon>
        <taxon>Alphaproteobacteria</taxon>
        <taxon>Rhodobacterales</taxon>
        <taxon>Roseobacteraceae</taxon>
        <taxon>Salipiger</taxon>
    </lineage>
</organism>
<keyword evidence="1" id="KW-0732">Signal</keyword>
<dbReference type="InterPro" id="IPR011852">
    <property type="entry name" value="TRAP_TAXI"/>
</dbReference>
<keyword evidence="3" id="KW-1185">Reference proteome</keyword>
<feature type="chain" id="PRO_5011603438" description="TRAP transporter solute receptor, TAXI family" evidence="1">
    <location>
        <begin position="24"/>
        <end position="315"/>
    </location>
</feature>
<dbReference type="Proteomes" id="UP000199093">
    <property type="component" value="Unassembled WGS sequence"/>
</dbReference>
<dbReference type="AlphaFoldDB" id="A0A1G8PFH1"/>
<dbReference type="PANTHER" id="PTHR42941:SF1">
    <property type="entry name" value="SLL1037 PROTEIN"/>
    <property type="match status" value="1"/>
</dbReference>
<evidence type="ECO:0008006" key="4">
    <source>
        <dbReference type="Google" id="ProtNLM"/>
    </source>
</evidence>
<dbReference type="RefSeq" id="WP_165616831.1">
    <property type="nucleotide sequence ID" value="NZ_FNEJ01000012.1"/>
</dbReference>
<accession>A0A1G8PFH1</accession>
<sequence length="315" mass="33318">MSILKNFAAAAALCLGTVPLAHAQNVALGTLSGAATGQIGIAIASVASSAGEIRVIPQETANTAQYIPLVDQGQLEFGIANYPQTYFAMTGTGLSEGQPADNLRLVASLMDFTSGMLVMDDSGIATLEDLAGRNVPRFPDNSLGDYVMRAVMATADLTYDDVRAVPTANFLSMYDGFRDGILDTSIATIGSAFVMDMQASVGKVRYLPLSEEDEAVMDEILPGTRIFDVSGSGEAAVTEDTKVFGYEYLLFANADVPDAVVTSMVRALHDGREDLLATSPMWESFVPEGMARAGGMTYHPGALAFYQEHGIPVAE</sequence>
<dbReference type="PANTHER" id="PTHR42941">
    <property type="entry name" value="SLL1037 PROTEIN"/>
    <property type="match status" value="1"/>
</dbReference>
<gene>
    <name evidence="2" type="ORF">SAMN04487993_101298</name>
</gene>
<evidence type="ECO:0000313" key="3">
    <source>
        <dbReference type="Proteomes" id="UP000199093"/>
    </source>
</evidence>
<name>A0A1G8PFH1_9RHOB</name>
<proteinExistence type="predicted"/>
<dbReference type="NCBIfam" id="TIGR02122">
    <property type="entry name" value="TRAP_TAXI"/>
    <property type="match status" value="1"/>
</dbReference>
<reference evidence="2 3" key="1">
    <citation type="submission" date="2016-10" db="EMBL/GenBank/DDBJ databases">
        <authorList>
            <person name="de Groot N.N."/>
        </authorList>
    </citation>
    <scope>NUCLEOTIDE SEQUENCE [LARGE SCALE GENOMIC DNA]</scope>
    <source>
        <strain evidence="2 3">DSM 26424</strain>
    </source>
</reference>
<dbReference type="Pfam" id="PF16868">
    <property type="entry name" value="NMT1_3"/>
    <property type="match status" value="1"/>
</dbReference>
<evidence type="ECO:0000256" key="1">
    <source>
        <dbReference type="SAM" id="SignalP"/>
    </source>
</evidence>
<feature type="signal peptide" evidence="1">
    <location>
        <begin position="1"/>
        <end position="23"/>
    </location>
</feature>
<dbReference type="SUPFAM" id="SSF53850">
    <property type="entry name" value="Periplasmic binding protein-like II"/>
    <property type="match status" value="1"/>
</dbReference>
<protein>
    <recommendedName>
        <fullName evidence="4">TRAP transporter solute receptor, TAXI family</fullName>
    </recommendedName>
</protein>
<dbReference type="STRING" id="555512.SAMN04487993_101298"/>
<dbReference type="Gene3D" id="3.40.190.10">
    <property type="entry name" value="Periplasmic binding protein-like II"/>
    <property type="match status" value="2"/>
</dbReference>
<dbReference type="EMBL" id="FNEJ01000012">
    <property type="protein sequence ID" value="SDI91045.1"/>
    <property type="molecule type" value="Genomic_DNA"/>
</dbReference>
<evidence type="ECO:0000313" key="2">
    <source>
        <dbReference type="EMBL" id="SDI91045.1"/>
    </source>
</evidence>